<dbReference type="Proteomes" id="UP000184041">
    <property type="component" value="Unassembled WGS sequence"/>
</dbReference>
<protein>
    <recommendedName>
        <fullName evidence="3">Addiction module component</fullName>
    </recommendedName>
</protein>
<name>A0A1M5MGK7_9BACT</name>
<keyword evidence="2" id="KW-1185">Reference proteome</keyword>
<reference evidence="1 2" key="1">
    <citation type="submission" date="2016-11" db="EMBL/GenBank/DDBJ databases">
        <authorList>
            <person name="Jaros S."/>
            <person name="Januszkiewicz K."/>
            <person name="Wedrychowicz H."/>
        </authorList>
    </citation>
    <scope>NUCLEOTIDE SEQUENCE [LARGE SCALE GENOMIC DNA]</scope>
    <source>
        <strain evidence="1 2">DSM 21986</strain>
    </source>
</reference>
<evidence type="ECO:0000313" key="2">
    <source>
        <dbReference type="Proteomes" id="UP000184041"/>
    </source>
</evidence>
<proteinExistence type="predicted"/>
<gene>
    <name evidence="1" type="ORF">SAMN05443144_1641</name>
</gene>
<accession>A0A1M5MGK7</accession>
<dbReference type="RefSeq" id="WP_073068806.1">
    <property type="nucleotide sequence ID" value="NZ_FQUS01000064.1"/>
</dbReference>
<dbReference type="AlphaFoldDB" id="A0A1M5MGK7"/>
<dbReference type="OrthoDB" id="839856at2"/>
<evidence type="ECO:0008006" key="3">
    <source>
        <dbReference type="Google" id="ProtNLM"/>
    </source>
</evidence>
<organism evidence="1 2">
    <name type="scientific">Fodinibius roseus</name>
    <dbReference type="NCBI Taxonomy" id="1194090"/>
    <lineage>
        <taxon>Bacteria</taxon>
        <taxon>Pseudomonadati</taxon>
        <taxon>Balneolota</taxon>
        <taxon>Balneolia</taxon>
        <taxon>Balneolales</taxon>
        <taxon>Balneolaceae</taxon>
        <taxon>Fodinibius</taxon>
    </lineage>
</organism>
<sequence length="79" mass="9393">MIDLKPEHKKNLIDKIKRVNDKHIIDEIYRLLDIDFNDTVYVTNDRQKKAISQAQEQIKSGQILSDKEANEEIDKWLNK</sequence>
<evidence type="ECO:0000313" key="1">
    <source>
        <dbReference type="EMBL" id="SHG76262.1"/>
    </source>
</evidence>
<dbReference type="EMBL" id="FQUS01000064">
    <property type="protein sequence ID" value="SHG76262.1"/>
    <property type="molecule type" value="Genomic_DNA"/>
</dbReference>